<dbReference type="RefSeq" id="WP_242178676.1">
    <property type="nucleotide sequence ID" value="NZ_JAKQYM010000007.1"/>
</dbReference>
<evidence type="ECO:0008006" key="3">
    <source>
        <dbReference type="Google" id="ProtNLM"/>
    </source>
</evidence>
<keyword evidence="2" id="KW-1185">Reference proteome</keyword>
<name>A0A9X1VNW1_9FLAO</name>
<dbReference type="Gene3D" id="3.30.420.10">
    <property type="entry name" value="Ribonuclease H-like superfamily/Ribonuclease H"/>
    <property type="match status" value="1"/>
</dbReference>
<evidence type="ECO:0000313" key="1">
    <source>
        <dbReference type="EMBL" id="MCI2229550.1"/>
    </source>
</evidence>
<accession>A0A9X1VNW1</accession>
<dbReference type="GO" id="GO:0003676">
    <property type="term" value="F:nucleic acid binding"/>
    <property type="evidence" value="ECO:0007669"/>
    <property type="project" value="InterPro"/>
</dbReference>
<protein>
    <recommendedName>
        <fullName evidence="3">Integrase catalytic domain-containing protein</fullName>
    </recommendedName>
</protein>
<organism evidence="1 2">
    <name type="scientific">Polaribacter marinus</name>
    <dbReference type="NCBI Taxonomy" id="2916838"/>
    <lineage>
        <taxon>Bacteria</taxon>
        <taxon>Pseudomonadati</taxon>
        <taxon>Bacteroidota</taxon>
        <taxon>Flavobacteriia</taxon>
        <taxon>Flavobacteriales</taxon>
        <taxon>Flavobacteriaceae</taxon>
    </lineage>
</organism>
<dbReference type="EMBL" id="JAKQYM010000007">
    <property type="protein sequence ID" value="MCI2229550.1"/>
    <property type="molecule type" value="Genomic_DNA"/>
</dbReference>
<evidence type="ECO:0000313" key="2">
    <source>
        <dbReference type="Proteomes" id="UP001139369"/>
    </source>
</evidence>
<dbReference type="InterPro" id="IPR036397">
    <property type="entry name" value="RNaseH_sf"/>
</dbReference>
<gene>
    <name evidence="1" type="ORF">MC378_10260</name>
</gene>
<reference evidence="1" key="1">
    <citation type="submission" date="2022-02" db="EMBL/GenBank/DDBJ databases">
        <title>Polaribacter sp. MSW13, isolated from seawater.</title>
        <authorList>
            <person name="Kristyanto S."/>
            <person name="Jung J."/>
            <person name="Jeon C.O."/>
        </authorList>
    </citation>
    <scope>NUCLEOTIDE SEQUENCE</scope>
    <source>
        <strain evidence="1">MSW13</strain>
    </source>
</reference>
<dbReference type="Proteomes" id="UP001139369">
    <property type="component" value="Unassembled WGS sequence"/>
</dbReference>
<sequence length="696" mass="80676">MQKTNPYEYYEDKLGVKIKFLISDKSRSSESLDLIKYRSLSHRMNSKTCSEKQLRRSSLGLDALIEFNSLSQEWRDRITVKFGAPVEQIKQSWFAKHYIADKAAFDFYVAHRYGDNNDKKLKLDLVEKYTYNASVLNTVLKVKKNRKAYAKALGGVSFNIWESLSKDVNAFRDVAHDLPTTPDSLRYKTTRFQKEGYSALISGKLKLKNARKVKEKEQFALLEELINKHQNFDNVFIADMYNLVASKMEWETISPGTVANIKSDKKLETFAGRQGKKGLKTKMLMQHKRFAPTAPMKYWTLDGWDVELLYQKRVINKDGHKVTTYHNRLTMVVVLDPFNKYPVGYAIGERETPHLIKHAIQNAISHTKDLFGSYLKPHELQSDNYQIKNLRPYYEKATANFNPAGVGNSQAKIIEPWFKYLNTKKCRIYDNWSGFNTNTGSKNQPNVEVMNKLKKNFPTREGLEKQIHYIMNQERKQLEREYIAGFRNTEDEFRHVISKETFLLTLGFETEFNTLRGEGLRTSINGSYRWFDSFDMNFRKHSAEKWKVHYLEGNLDDALAVSTDDSYRFPVIEKYVEGMALADRSHLDEIERDKIDSFNRSAVKYIKQNNIDRASTVETLFASNPELNQTTAKLLLTDSAGQHKIHKRRASEGVKAGKKKVISIDVKEAQTVATTFEDKQLEYLKSKVNASDYLED</sequence>
<dbReference type="InterPro" id="IPR012337">
    <property type="entry name" value="RNaseH-like_sf"/>
</dbReference>
<dbReference type="SUPFAM" id="SSF53098">
    <property type="entry name" value="Ribonuclease H-like"/>
    <property type="match status" value="1"/>
</dbReference>
<dbReference type="AlphaFoldDB" id="A0A9X1VNW1"/>
<comment type="caution">
    <text evidence="1">The sequence shown here is derived from an EMBL/GenBank/DDBJ whole genome shotgun (WGS) entry which is preliminary data.</text>
</comment>
<proteinExistence type="predicted"/>